<dbReference type="InterPro" id="IPR005754">
    <property type="entry name" value="Sortase"/>
</dbReference>
<evidence type="ECO:0000313" key="3">
    <source>
        <dbReference type="Proteomes" id="UP000596252"/>
    </source>
</evidence>
<gene>
    <name evidence="2" type="ORF">JQC75_10240</name>
</gene>
<dbReference type="NCBIfam" id="TIGR03784">
    <property type="entry name" value="marine_sortase"/>
    <property type="match status" value="1"/>
</dbReference>
<reference evidence="2 3" key="1">
    <citation type="journal article" date="2012" name="Antonie Van Leeuwenhoek">
        <title>Shewanella litorisediminis sp. nov., a gammaproteobacterium isolated from a tidal flat sediment.</title>
        <authorList>
            <person name="Lee M.H."/>
            <person name="Yoon J.H."/>
        </authorList>
    </citation>
    <scope>NUCLEOTIDE SEQUENCE [LARGE SCALE GENOMIC DNA]</scope>
    <source>
        <strain evidence="2 3">SMK1-12</strain>
    </source>
</reference>
<dbReference type="Gene3D" id="2.40.260.10">
    <property type="entry name" value="Sortase"/>
    <property type="match status" value="1"/>
</dbReference>
<dbReference type="Pfam" id="PF04203">
    <property type="entry name" value="Sortase"/>
    <property type="match status" value="1"/>
</dbReference>
<proteinExistence type="predicted"/>
<accession>A0ABX7GA65</accession>
<keyword evidence="1 2" id="KW-0378">Hydrolase</keyword>
<dbReference type="GO" id="GO:0016787">
    <property type="term" value="F:hydrolase activity"/>
    <property type="evidence" value="ECO:0007669"/>
    <property type="project" value="UniProtKB-KW"/>
</dbReference>
<dbReference type="NCBIfam" id="TIGR01076">
    <property type="entry name" value="sortase_fam"/>
    <property type="match status" value="1"/>
</dbReference>
<dbReference type="InterPro" id="IPR041999">
    <property type="entry name" value="Sortase_D_1"/>
</dbReference>
<evidence type="ECO:0000256" key="1">
    <source>
        <dbReference type="ARBA" id="ARBA00022801"/>
    </source>
</evidence>
<organism evidence="2 3">
    <name type="scientific">Shewanella litorisediminis</name>
    <dbReference type="NCBI Taxonomy" id="1173586"/>
    <lineage>
        <taxon>Bacteria</taxon>
        <taxon>Pseudomonadati</taxon>
        <taxon>Pseudomonadota</taxon>
        <taxon>Gammaproteobacteria</taxon>
        <taxon>Alteromonadales</taxon>
        <taxon>Shewanellaceae</taxon>
        <taxon>Shewanella</taxon>
    </lineage>
</organism>
<sequence length="214" mass="24039">MSRFRLGGRPRRHWPLMLLLSGVFLMSYGGYMQAKAFLAQYLIASAWEQSLKDGLPHKPWGWADTYPIASLTLRREGENSESFYILAGANGRNLAFAPSWLEETAAPGAGGNTVIAGHRDTHFAILRELAPGDELVLENMRGEVQQYRVKYTSVVSERELSVLEQVTDRLTLITCYPFYGLSDRADERFVVVAEPDELWGRPDTVAKAMVVSLR</sequence>
<dbReference type="SUPFAM" id="SSF63817">
    <property type="entry name" value="Sortase"/>
    <property type="match status" value="1"/>
</dbReference>
<dbReference type="InterPro" id="IPR023365">
    <property type="entry name" value="Sortase_dom-sf"/>
</dbReference>
<protein>
    <submittedName>
        <fullName evidence="2">Class GN sortase</fullName>
        <ecNumber evidence="2">3.4.22.-</ecNumber>
    </submittedName>
</protein>
<name>A0ABX7GA65_9GAMM</name>
<dbReference type="InterPro" id="IPR022445">
    <property type="entry name" value="Sortase_proteobact_type"/>
</dbReference>
<dbReference type="CDD" id="cd05828">
    <property type="entry name" value="Sortase_D_1"/>
    <property type="match status" value="1"/>
</dbReference>
<evidence type="ECO:0000313" key="2">
    <source>
        <dbReference type="EMBL" id="QRH03650.1"/>
    </source>
</evidence>
<dbReference type="EC" id="3.4.22.-" evidence="2"/>
<keyword evidence="3" id="KW-1185">Reference proteome</keyword>
<dbReference type="Proteomes" id="UP000596252">
    <property type="component" value="Chromosome"/>
</dbReference>
<dbReference type="EMBL" id="CP069213">
    <property type="protein sequence ID" value="QRH03650.1"/>
    <property type="molecule type" value="Genomic_DNA"/>
</dbReference>